<protein>
    <submittedName>
        <fullName evidence="2">Uncharacterized protein</fullName>
    </submittedName>
</protein>
<comment type="caution">
    <text evidence="2">The sequence shown here is derived from an EMBL/GenBank/DDBJ whole genome shotgun (WGS) entry which is preliminary data.</text>
</comment>
<evidence type="ECO:0000256" key="1">
    <source>
        <dbReference type="SAM" id="MobiDB-lite"/>
    </source>
</evidence>
<feature type="region of interest" description="Disordered" evidence="1">
    <location>
        <begin position="1"/>
        <end position="355"/>
    </location>
</feature>
<feature type="non-terminal residue" evidence="2">
    <location>
        <position position="704"/>
    </location>
</feature>
<feature type="compositionally biased region" description="Basic residues" evidence="1">
    <location>
        <begin position="522"/>
        <end position="550"/>
    </location>
</feature>
<evidence type="ECO:0000313" key="3">
    <source>
        <dbReference type="Proteomes" id="UP001189429"/>
    </source>
</evidence>
<sequence length="704" mass="77478">MSQPSFIKQEARAKLPQSANAENPDKVEKPKNLKRENLKKEEKPLQGAKGSGSENSDNEEKRAWQKAKRRKSAPQPEDEEPEGDEPEGEGPEDGDPESVHTPALHLLPERLQRTRESLPFENARDMFEGLRQELGPPRPPENTQQHLTENAQQHEAEVEHSGDELEAEAESPTFRESEMPEEAGSETAELDEEGSRPQELAPEESKCQEQLPEESSREPEVPDDEDSNRHELVPEEVKRQELLPEESMRLREESEALAFASHGRRQSQRGLEGMSFSVAHSSSRLLSASEKRTQNEQARSGMANQVTASKKPAQAARESKPTVAKKPAQAVSRKSEPTVSKKPSRAQIEGKTSTDKLDAVVQVETEVKMETTLKPESSWSETEIETHLDPAQEAELHASWRAERFNSGELTGLQGDVLLICVWSDNPMHYTYLKVAKEEFQDVAIEYRDSLKVPSESAKEAATPAAPTAPRRAPLGAEHAASQAVLRLSSAGHCPLGSPSPGAAPLWAAAAPAPEVRGGRAGVRRGQRRRRDRRRRRRRPRGRRDRRPRRGGPVSRTCVGPGARVVKGREHGRALAQPAHAPAAAWRRRGGGGAGSRCGPRAPARPLSRLAARRQGAVRGVAAGLRGLVAARRRRLAAGAEHQPGLRGRPPRAARQARDADARLRGAARLRAVRPGQAALLRLRRAHRVRGHSGPARGRTLRRG</sequence>
<proteinExistence type="predicted"/>
<feature type="region of interest" description="Disordered" evidence="1">
    <location>
        <begin position="452"/>
        <end position="478"/>
    </location>
</feature>
<gene>
    <name evidence="2" type="ORF">PCOR1329_LOCUS27087</name>
</gene>
<feature type="compositionally biased region" description="Basic and acidic residues" evidence="1">
    <location>
        <begin position="107"/>
        <end position="131"/>
    </location>
</feature>
<feature type="compositionally biased region" description="Basic and acidic residues" evidence="1">
    <location>
        <begin position="23"/>
        <end position="44"/>
    </location>
</feature>
<dbReference type="EMBL" id="CAUYUJ010009757">
    <property type="protein sequence ID" value="CAK0827582.1"/>
    <property type="molecule type" value="Genomic_DNA"/>
</dbReference>
<reference evidence="2" key="1">
    <citation type="submission" date="2023-10" db="EMBL/GenBank/DDBJ databases">
        <authorList>
            <person name="Chen Y."/>
            <person name="Shah S."/>
            <person name="Dougan E. K."/>
            <person name="Thang M."/>
            <person name="Chan C."/>
        </authorList>
    </citation>
    <scope>NUCLEOTIDE SEQUENCE [LARGE SCALE GENOMIC DNA]</scope>
</reference>
<evidence type="ECO:0000313" key="2">
    <source>
        <dbReference type="EMBL" id="CAK0827582.1"/>
    </source>
</evidence>
<name>A0ABN9S909_9DINO</name>
<feature type="region of interest" description="Disordered" evidence="1">
    <location>
        <begin position="574"/>
        <end position="604"/>
    </location>
</feature>
<dbReference type="Proteomes" id="UP001189429">
    <property type="component" value="Unassembled WGS sequence"/>
</dbReference>
<accession>A0ABN9S909</accession>
<feature type="region of interest" description="Disordered" evidence="1">
    <location>
        <begin position="509"/>
        <end position="562"/>
    </location>
</feature>
<feature type="compositionally biased region" description="Acidic residues" evidence="1">
    <location>
        <begin position="179"/>
        <end position="192"/>
    </location>
</feature>
<feature type="compositionally biased region" description="Polar residues" evidence="1">
    <location>
        <begin position="295"/>
        <end position="308"/>
    </location>
</feature>
<feature type="compositionally biased region" description="Polar residues" evidence="1">
    <location>
        <begin position="141"/>
        <end position="151"/>
    </location>
</feature>
<feature type="compositionally biased region" description="Basic and acidic residues" evidence="1">
    <location>
        <begin position="227"/>
        <end position="254"/>
    </location>
</feature>
<feature type="compositionally biased region" description="Low complexity" evidence="1">
    <location>
        <begin position="454"/>
        <end position="474"/>
    </location>
</feature>
<organism evidence="2 3">
    <name type="scientific">Prorocentrum cordatum</name>
    <dbReference type="NCBI Taxonomy" id="2364126"/>
    <lineage>
        <taxon>Eukaryota</taxon>
        <taxon>Sar</taxon>
        <taxon>Alveolata</taxon>
        <taxon>Dinophyceae</taxon>
        <taxon>Prorocentrales</taxon>
        <taxon>Prorocentraceae</taxon>
        <taxon>Prorocentrum</taxon>
    </lineage>
</organism>
<feature type="compositionally biased region" description="Acidic residues" evidence="1">
    <location>
        <begin position="76"/>
        <end position="96"/>
    </location>
</feature>
<feature type="compositionally biased region" description="Low complexity" evidence="1">
    <location>
        <begin position="574"/>
        <end position="585"/>
    </location>
</feature>
<keyword evidence="3" id="KW-1185">Reference proteome</keyword>
<feature type="compositionally biased region" description="Basic and acidic residues" evidence="1">
    <location>
        <begin position="152"/>
        <end position="163"/>
    </location>
</feature>